<keyword evidence="6" id="KW-1185">Reference proteome</keyword>
<dbReference type="Pfam" id="PF13855">
    <property type="entry name" value="LRR_8"/>
    <property type="match status" value="2"/>
</dbReference>
<dbReference type="SMART" id="SM00365">
    <property type="entry name" value="LRR_SD22"/>
    <property type="match status" value="6"/>
</dbReference>
<feature type="transmembrane region" description="Helical" evidence="3">
    <location>
        <begin position="1853"/>
        <end position="1873"/>
    </location>
</feature>
<dbReference type="Pfam" id="PF13516">
    <property type="entry name" value="LRR_6"/>
    <property type="match status" value="1"/>
</dbReference>
<dbReference type="EnsemblProtists" id="EKX50824">
    <property type="protein sequence ID" value="EKX50824"/>
    <property type="gene ID" value="GUITHDRAFT_134933"/>
</dbReference>
<dbReference type="PaxDb" id="55529-EKX50824"/>
<keyword evidence="3" id="KW-0472">Membrane</keyword>
<dbReference type="InterPro" id="IPR050836">
    <property type="entry name" value="SDS22/Internalin_LRR"/>
</dbReference>
<dbReference type="Gene3D" id="3.80.10.10">
    <property type="entry name" value="Ribonuclease Inhibitor"/>
    <property type="match status" value="7"/>
</dbReference>
<dbReference type="STRING" id="905079.L1JRD0"/>
<evidence type="ECO:0000256" key="3">
    <source>
        <dbReference type="SAM" id="Phobius"/>
    </source>
</evidence>
<reference evidence="4 6" key="1">
    <citation type="journal article" date="2012" name="Nature">
        <title>Algal genomes reveal evolutionary mosaicism and the fate of nucleomorphs.</title>
        <authorList>
            <consortium name="DOE Joint Genome Institute"/>
            <person name="Curtis B.A."/>
            <person name="Tanifuji G."/>
            <person name="Burki F."/>
            <person name="Gruber A."/>
            <person name="Irimia M."/>
            <person name="Maruyama S."/>
            <person name="Arias M.C."/>
            <person name="Ball S.G."/>
            <person name="Gile G.H."/>
            <person name="Hirakawa Y."/>
            <person name="Hopkins J.F."/>
            <person name="Kuo A."/>
            <person name="Rensing S.A."/>
            <person name="Schmutz J."/>
            <person name="Symeonidi A."/>
            <person name="Elias M."/>
            <person name="Eveleigh R.J."/>
            <person name="Herman E.K."/>
            <person name="Klute M.J."/>
            <person name="Nakayama T."/>
            <person name="Obornik M."/>
            <person name="Reyes-Prieto A."/>
            <person name="Armbrust E.V."/>
            <person name="Aves S.J."/>
            <person name="Beiko R.G."/>
            <person name="Coutinho P."/>
            <person name="Dacks J.B."/>
            <person name="Durnford D.G."/>
            <person name="Fast N.M."/>
            <person name="Green B.R."/>
            <person name="Grisdale C.J."/>
            <person name="Hempel F."/>
            <person name="Henrissat B."/>
            <person name="Hoppner M.P."/>
            <person name="Ishida K."/>
            <person name="Kim E."/>
            <person name="Koreny L."/>
            <person name="Kroth P.G."/>
            <person name="Liu Y."/>
            <person name="Malik S.B."/>
            <person name="Maier U.G."/>
            <person name="McRose D."/>
            <person name="Mock T."/>
            <person name="Neilson J.A."/>
            <person name="Onodera N.T."/>
            <person name="Poole A.M."/>
            <person name="Pritham E.J."/>
            <person name="Richards T.A."/>
            <person name="Rocap G."/>
            <person name="Roy S.W."/>
            <person name="Sarai C."/>
            <person name="Schaack S."/>
            <person name="Shirato S."/>
            <person name="Slamovits C.H."/>
            <person name="Spencer D.F."/>
            <person name="Suzuki S."/>
            <person name="Worden A.Z."/>
            <person name="Zauner S."/>
            <person name="Barry K."/>
            <person name="Bell C."/>
            <person name="Bharti A.K."/>
            <person name="Crow J.A."/>
            <person name="Grimwood J."/>
            <person name="Kramer R."/>
            <person name="Lindquist E."/>
            <person name="Lucas S."/>
            <person name="Salamov A."/>
            <person name="McFadden G.I."/>
            <person name="Lane C.E."/>
            <person name="Keeling P.J."/>
            <person name="Gray M.W."/>
            <person name="Grigoriev I.V."/>
            <person name="Archibald J.M."/>
        </authorList>
    </citation>
    <scope>NUCLEOTIDE SEQUENCE</scope>
    <source>
        <strain evidence="4 6">CCMP2712</strain>
    </source>
</reference>
<evidence type="ECO:0000256" key="1">
    <source>
        <dbReference type="ARBA" id="ARBA00022614"/>
    </source>
</evidence>
<reference evidence="6" key="2">
    <citation type="submission" date="2012-11" db="EMBL/GenBank/DDBJ databases">
        <authorList>
            <person name="Kuo A."/>
            <person name="Curtis B.A."/>
            <person name="Tanifuji G."/>
            <person name="Burki F."/>
            <person name="Gruber A."/>
            <person name="Irimia M."/>
            <person name="Maruyama S."/>
            <person name="Arias M.C."/>
            <person name="Ball S.G."/>
            <person name="Gile G.H."/>
            <person name="Hirakawa Y."/>
            <person name="Hopkins J.F."/>
            <person name="Rensing S.A."/>
            <person name="Schmutz J."/>
            <person name="Symeonidi A."/>
            <person name="Elias M."/>
            <person name="Eveleigh R.J."/>
            <person name="Herman E.K."/>
            <person name="Klute M.J."/>
            <person name="Nakayama T."/>
            <person name="Obornik M."/>
            <person name="Reyes-Prieto A."/>
            <person name="Armbrust E.V."/>
            <person name="Aves S.J."/>
            <person name="Beiko R.G."/>
            <person name="Coutinho P."/>
            <person name="Dacks J.B."/>
            <person name="Durnford D.G."/>
            <person name="Fast N.M."/>
            <person name="Green B.R."/>
            <person name="Grisdale C."/>
            <person name="Hempe F."/>
            <person name="Henrissat B."/>
            <person name="Hoppner M.P."/>
            <person name="Ishida K.-I."/>
            <person name="Kim E."/>
            <person name="Koreny L."/>
            <person name="Kroth P.G."/>
            <person name="Liu Y."/>
            <person name="Malik S.-B."/>
            <person name="Maier U.G."/>
            <person name="McRose D."/>
            <person name="Mock T."/>
            <person name="Neilson J.A."/>
            <person name="Onodera N.T."/>
            <person name="Poole A.M."/>
            <person name="Pritham E.J."/>
            <person name="Richards T.A."/>
            <person name="Rocap G."/>
            <person name="Roy S.W."/>
            <person name="Sarai C."/>
            <person name="Schaack S."/>
            <person name="Shirato S."/>
            <person name="Slamovits C.H."/>
            <person name="Spencer D.F."/>
            <person name="Suzuki S."/>
            <person name="Worden A.Z."/>
            <person name="Zauner S."/>
            <person name="Barry K."/>
            <person name="Bell C."/>
            <person name="Bharti A.K."/>
            <person name="Crow J.A."/>
            <person name="Grimwood J."/>
            <person name="Kramer R."/>
            <person name="Lindquist E."/>
            <person name="Lucas S."/>
            <person name="Salamov A."/>
            <person name="McFadden G.I."/>
            <person name="Lane C.E."/>
            <person name="Keeling P.J."/>
            <person name="Gray M.W."/>
            <person name="Grigoriev I.V."/>
            <person name="Archibald J.M."/>
        </authorList>
    </citation>
    <scope>NUCLEOTIDE SEQUENCE</scope>
    <source>
        <strain evidence="6">CCMP2712</strain>
    </source>
</reference>
<keyword evidence="3" id="KW-0812">Transmembrane</keyword>
<protein>
    <submittedName>
        <fullName evidence="4 5">Uncharacterized protein</fullName>
    </submittedName>
</protein>
<dbReference type="PROSITE" id="PS51450">
    <property type="entry name" value="LRR"/>
    <property type="match status" value="4"/>
</dbReference>
<dbReference type="InterPro" id="IPR032675">
    <property type="entry name" value="LRR_dom_sf"/>
</dbReference>
<sequence>MKSSDVSRVLPSRECAIGECCMREEEQERSDEILSCLDVDFDPIWGNVISFHPFPLDREGPRAQAHGDSKVIQEPMAEGCCTGMLMDALRKRHPETQFESYVPSKFNNKRLRSIHEFSSDEMVSSIEDLELKDKHGMNERICFLHLQDSDFGGSSTQSLLRSLNRLSNLEVVILIRTGLKSVKGLEVRSLLYLDVSNNLIQDIEEALRIFDNSKVLQYADFSGNPVLSLMPNSEDRLLASAPWSLQTLNRKPVEISRKVDAVRLNTKDCDRASLSHDVWDYQVCKNKTFAKMNLFKPEMIRHLDISCTGISVFHVGLMSSLEHLDLSCNRISSIKEGGIEQLRKLRLFKVSRNDVCDPMELLPLAHLTALNWLEVSPQNERSFFVDSKIYRLAVVLLTIDSKGSETKPGLNFLDTDTAQHHRETSGDWIEVTTQERLDAIEILLTDRLQEDLTSDVWSSLFRCFIEVQLEILQKEADPRRNLSQILQKEFYRCKLISLIGQRSLYSNDFDRIRCVVLRKCDLKYANVMGMNSLEVLDLAENHLDQVIGLERCQFLRLLDISKNFEFIDFEALQFLYQQLNCLHKLRCANVFNSYEVNKKMIKAILMMLIKQNPIETLNGKELSIRDRVSVYYNEAGSEDYQMYLTELVLATSVKNQCQCCRDLREHPRLSYLPMAKRACAMEGCVLPSDVKVGLRYDPARVEELSDTHSWGLVSDTLKLVLPKFTGSEIVNLQRLRRLNLSRNRLVTLQGLGLEFMQQLVVLDVSKNSIKDELEAVADVIDCLPSLVAVALRSNPCFRIPSDRRRLMGLLKCFHDVRCKIRFIDKLVTLDERIDAGSQSGNTNLDGAARLDAAVALCCNSTEQSMVSELQLIDCKLRQIPRSFFSKFFNLKVLNLQSNCISTIHESGIESLVRLELFDMRNNRMNEVSEIYQVVLSQELLHEVGLRGNPFGRSVMHGEESLRQEVIEYLAPRKLSKRGNKLRFLDDVEISIEELIRGTSSAKQQAEMIRFFVSLERAVQDLRDLKLIQSDSISHVSELDMSWRNLSFVDFSEMTSLTALNLSHNRLTSQGLENGRITRLTRLSHLNLNHNEIADMKIMGSIISIGQSNMSLRSVSVSFNPVFPSANDELDRISFLRNEHVLSFISRRHASLQSLNSAAITVDEKCLALGQSLLDEDASTVRELRLVLLLEEYGASAVTRAVHLPYRQIASLHSLAFYKKVEELNLQGNRIVSLEPLCALPLLIRLDVSNNSVPRVSEAVGSLMKCDALRHLKLEKVSLDWSSWARELPADLPFQLHMFKCLPALLDCDSMLNFAPLQDFQWKSILNLRNHFAIGPNRILRIDLRGKGIDQARFYMLRDWLAFLPVEELYIQDNPFCRTLQSYRYILINDIRTLRTLDGCEITEEERVNAYKKVEEMMHDLIYMPPTIDSLKLNNAGRMMQAAMPKSSGAGASSLWGSQFETFFSFLQVQGFLRSLSGVPWDSIPLLGSTLDLLKPLASIRIEYVFPSVQCICFWGYLQSVLFVVLPLIFWGLYRVRLDWTVWEYQILNNVRGKLRVKLFQSMAAFLILVVISIAIDCINCMDNSQYESLPQCSRFMGSGHCVAWEMLKGGKGLPSWTWGWVFFFLSVIGFVDLVWLLVVLIARYKNRKKHNTGFWLDLTNAIKKIGMLLLVLTYLPVCNLLLDNVRPVLHQGADGEAVKWYFPAGGCTMTSGVANRLCKPYPSATDGLRSQYVVFWISAAFAAMYIIGMPLYLGYHIKNAVDVVDRNNPRHIKLLNDVKRLNEQLVKRRSNGERNFEKKIRLQQKRLLQQAHSLYQQAVCDFDDARTTLYCRMNFSYKWRWKYYKLITLLEKVLLLLYTLFLSQATIFLFYGHDPTTYQSVTEMQLQKCLIAVSAGIFFVLSIVIRPYMDWQDTVNDVACRVCNLCNALVIYLASDPKDNGSIFFPHVTNMTCASSSSSSFGLAIAGVSQVNLTGSSSSTSGNNTYCSFLFYAGYLLGALNIACLVVIVCGLLASPFRWFYFNRRAQKMKEKELNSHKKKKLRASALLGRTSDIQADGLLKRSNALRRFSSLPAD</sequence>
<dbReference type="SUPFAM" id="SSF52058">
    <property type="entry name" value="L domain-like"/>
    <property type="match status" value="1"/>
</dbReference>
<dbReference type="OMA" id="ICKREEW"/>
<dbReference type="GeneID" id="17307479"/>
<evidence type="ECO:0000313" key="6">
    <source>
        <dbReference type="Proteomes" id="UP000011087"/>
    </source>
</evidence>
<dbReference type="KEGG" id="gtt:GUITHDRAFT_134933"/>
<dbReference type="HOGENOM" id="CLU_232772_0_0_1"/>
<feature type="transmembrane region" description="Helical" evidence="3">
    <location>
        <begin position="1513"/>
        <end position="1533"/>
    </location>
</feature>
<evidence type="ECO:0000313" key="4">
    <source>
        <dbReference type="EMBL" id="EKX50824.1"/>
    </source>
</evidence>
<proteinExistence type="predicted"/>
<keyword evidence="1" id="KW-0433">Leucine-rich repeat</keyword>
<dbReference type="PANTHER" id="PTHR46652:SF3">
    <property type="entry name" value="LEUCINE-RICH REPEAT-CONTAINING PROTEIN 9"/>
    <property type="match status" value="1"/>
</dbReference>
<evidence type="ECO:0000256" key="2">
    <source>
        <dbReference type="ARBA" id="ARBA00022737"/>
    </source>
</evidence>
<organism evidence="4">
    <name type="scientific">Guillardia theta (strain CCMP2712)</name>
    <name type="common">Cryptophyte</name>
    <dbReference type="NCBI Taxonomy" id="905079"/>
    <lineage>
        <taxon>Eukaryota</taxon>
        <taxon>Cryptophyceae</taxon>
        <taxon>Pyrenomonadales</taxon>
        <taxon>Geminigeraceae</taxon>
        <taxon>Guillardia</taxon>
    </lineage>
</organism>
<dbReference type="OrthoDB" id="1081807at2759"/>
<name>L1JRD0_GUITC</name>
<keyword evidence="2" id="KW-0677">Repeat</keyword>
<evidence type="ECO:0000313" key="5">
    <source>
        <dbReference type="EnsemblProtists" id="EKX50824"/>
    </source>
</evidence>
<accession>L1JRD0</accession>
<dbReference type="Proteomes" id="UP000011087">
    <property type="component" value="Unassembled WGS sequence"/>
</dbReference>
<dbReference type="PANTHER" id="PTHR46652">
    <property type="entry name" value="LEUCINE-RICH REPEAT AND IQ DOMAIN-CONTAINING PROTEIN 1-RELATED"/>
    <property type="match status" value="1"/>
</dbReference>
<feature type="transmembrane region" description="Helical" evidence="3">
    <location>
        <begin position="1885"/>
        <end position="1906"/>
    </location>
</feature>
<dbReference type="InterPro" id="IPR003591">
    <property type="entry name" value="Leu-rich_rpt_typical-subtyp"/>
</dbReference>
<feature type="transmembrane region" description="Helical" evidence="3">
    <location>
        <begin position="1554"/>
        <end position="1575"/>
    </location>
</feature>
<gene>
    <name evidence="4" type="ORF">GUITHDRAFT_134933</name>
</gene>
<reference evidence="5" key="3">
    <citation type="submission" date="2016-03" db="UniProtKB">
        <authorList>
            <consortium name="EnsemblProtists"/>
        </authorList>
    </citation>
    <scope>IDENTIFICATION</scope>
</reference>
<keyword evidence="3" id="KW-1133">Transmembrane helix</keyword>
<feature type="transmembrane region" description="Helical" evidence="3">
    <location>
        <begin position="1989"/>
        <end position="2022"/>
    </location>
</feature>
<dbReference type="InterPro" id="IPR001611">
    <property type="entry name" value="Leu-rich_rpt"/>
</dbReference>
<feature type="transmembrane region" description="Helical" evidence="3">
    <location>
        <begin position="1620"/>
        <end position="1644"/>
    </location>
</feature>
<dbReference type="EMBL" id="JH992977">
    <property type="protein sequence ID" value="EKX50824.1"/>
    <property type="molecule type" value="Genomic_DNA"/>
</dbReference>
<dbReference type="eggNOG" id="ENOG502SPK9">
    <property type="taxonomic scope" value="Eukaryota"/>
</dbReference>
<dbReference type="RefSeq" id="XP_005837804.1">
    <property type="nucleotide sequence ID" value="XM_005837747.1"/>
</dbReference>
<feature type="transmembrane region" description="Helical" evidence="3">
    <location>
        <begin position="1733"/>
        <end position="1753"/>
    </location>
</feature>
<dbReference type="SUPFAM" id="SSF52047">
    <property type="entry name" value="RNI-like"/>
    <property type="match status" value="2"/>
</dbReference>
<dbReference type="SMART" id="SM00369">
    <property type="entry name" value="LRR_TYP"/>
    <property type="match status" value="8"/>
</dbReference>
<feature type="transmembrane region" description="Helical" evidence="3">
    <location>
        <begin position="1918"/>
        <end position="1935"/>
    </location>
</feature>